<evidence type="ECO:0000256" key="1">
    <source>
        <dbReference type="SAM" id="Phobius"/>
    </source>
</evidence>
<feature type="transmembrane region" description="Helical" evidence="1">
    <location>
        <begin position="89"/>
        <end position="113"/>
    </location>
</feature>
<proteinExistence type="predicted"/>
<keyword evidence="1" id="KW-0472">Membrane</keyword>
<keyword evidence="1" id="KW-0812">Transmembrane</keyword>
<comment type="caution">
    <text evidence="2">The sequence shown here is derived from an EMBL/GenBank/DDBJ whole genome shotgun (WGS) entry which is preliminary data.</text>
</comment>
<dbReference type="AlphaFoldDB" id="A0A8J7RYG0"/>
<dbReference type="Proteomes" id="UP000672602">
    <property type="component" value="Unassembled WGS sequence"/>
</dbReference>
<feature type="transmembrane region" description="Helical" evidence="1">
    <location>
        <begin position="66"/>
        <end position="82"/>
    </location>
</feature>
<organism evidence="2 3">
    <name type="scientific">Marivibrio halodurans</name>
    <dbReference type="NCBI Taxonomy" id="2039722"/>
    <lineage>
        <taxon>Bacteria</taxon>
        <taxon>Pseudomonadati</taxon>
        <taxon>Pseudomonadota</taxon>
        <taxon>Alphaproteobacteria</taxon>
        <taxon>Rhodospirillales</taxon>
        <taxon>Rhodospirillaceae</taxon>
        <taxon>Marivibrio</taxon>
    </lineage>
</organism>
<evidence type="ECO:0000313" key="2">
    <source>
        <dbReference type="EMBL" id="MBP5857042.1"/>
    </source>
</evidence>
<dbReference type="EMBL" id="JAGMWN010000003">
    <property type="protein sequence ID" value="MBP5857042.1"/>
    <property type="molecule type" value="Genomic_DNA"/>
</dbReference>
<dbReference type="RefSeq" id="WP_210681607.1">
    <property type="nucleotide sequence ID" value="NZ_JAGMWN010000003.1"/>
</dbReference>
<reference evidence="2" key="1">
    <citation type="submission" date="2021-04" db="EMBL/GenBank/DDBJ databases">
        <authorList>
            <person name="Zhang D.-C."/>
        </authorList>
    </citation>
    <scope>NUCLEOTIDE SEQUENCE</scope>
    <source>
        <strain evidence="2">CGMCC 1.15697</strain>
    </source>
</reference>
<gene>
    <name evidence="2" type="ORF">KAJ83_08480</name>
</gene>
<keyword evidence="1" id="KW-1133">Transmembrane helix</keyword>
<keyword evidence="3" id="KW-1185">Reference proteome</keyword>
<name>A0A8J7RYG0_9PROT</name>
<protein>
    <submittedName>
        <fullName evidence="2">Uncharacterized protein</fullName>
    </submittedName>
</protein>
<sequence>MFNHFKQELRDARKADPRVEEQLRARNVILVCAAAIAPLTALMWIAILLLWDNVGDPPSMMTDAGLLYPVLSLAGATLAMPLHKRRHYFGASLIAALPLLAVVAFLVSAVRWAL</sequence>
<accession>A0A8J7RYG0</accession>
<evidence type="ECO:0000313" key="3">
    <source>
        <dbReference type="Proteomes" id="UP000672602"/>
    </source>
</evidence>
<feature type="transmembrane region" description="Helical" evidence="1">
    <location>
        <begin position="28"/>
        <end position="51"/>
    </location>
</feature>